<protein>
    <submittedName>
        <fullName evidence="3">Uncharacterized protein</fullName>
    </submittedName>
</protein>
<evidence type="ECO:0000256" key="2">
    <source>
        <dbReference type="SAM" id="Phobius"/>
    </source>
</evidence>
<keyword evidence="2" id="KW-0472">Membrane</keyword>
<reference evidence="3 4" key="1">
    <citation type="submission" date="2016-12" db="EMBL/GenBank/DDBJ databases">
        <title>Complete genome sequence of Microbacterium aurum KACC 15219.</title>
        <authorList>
            <person name="Jung Y."/>
            <person name="Shin J.-H."/>
            <person name="Lee Y.-J."/>
            <person name="Yi H."/>
            <person name="Bahn Y.-S."/>
            <person name="Kim J.F."/>
            <person name="Lee D.-W."/>
        </authorList>
    </citation>
    <scope>NUCLEOTIDE SEQUENCE [LARGE SCALE GENOMIC DNA]</scope>
    <source>
        <strain evidence="3 4">KACC 15219</strain>
    </source>
</reference>
<dbReference type="Proteomes" id="UP000187185">
    <property type="component" value="Chromosome"/>
</dbReference>
<evidence type="ECO:0000256" key="1">
    <source>
        <dbReference type="SAM" id="MobiDB-lite"/>
    </source>
</evidence>
<evidence type="ECO:0000313" key="3">
    <source>
        <dbReference type="EMBL" id="APZ33037.1"/>
    </source>
</evidence>
<dbReference type="AlphaFoldDB" id="A0A1P8U4K4"/>
<dbReference type="OrthoDB" id="3724437at2"/>
<keyword evidence="2" id="KW-1133">Transmembrane helix</keyword>
<evidence type="ECO:0000313" key="4">
    <source>
        <dbReference type="Proteomes" id="UP000187185"/>
    </source>
</evidence>
<keyword evidence="4" id="KW-1185">Reference proteome</keyword>
<feature type="region of interest" description="Disordered" evidence="1">
    <location>
        <begin position="62"/>
        <end position="93"/>
    </location>
</feature>
<keyword evidence="2" id="KW-0812">Transmembrane</keyword>
<accession>A0A1P8U4K4</accession>
<dbReference type="KEGG" id="maur:BOH66_01045"/>
<dbReference type="RefSeq" id="WP_076688481.1">
    <property type="nucleotide sequence ID" value="NZ_CP018762.1"/>
</dbReference>
<feature type="transmembrane region" description="Helical" evidence="2">
    <location>
        <begin position="32"/>
        <end position="52"/>
    </location>
</feature>
<sequence>MLITTDERTPSPRRMRTPRQRWTMFAQQQPTTAQLVVFVAINTGVTVLQLLLMPVFKATVAGGTPDSFAEREHSAPEVWLPKQPPGGWGGPAR</sequence>
<name>A0A1P8U4K4_9MICO</name>
<gene>
    <name evidence="3" type="ORF">BOH66_01045</name>
</gene>
<organism evidence="3 4">
    <name type="scientific">Microbacterium aurum</name>
    <dbReference type="NCBI Taxonomy" id="36805"/>
    <lineage>
        <taxon>Bacteria</taxon>
        <taxon>Bacillati</taxon>
        <taxon>Actinomycetota</taxon>
        <taxon>Actinomycetes</taxon>
        <taxon>Micrococcales</taxon>
        <taxon>Microbacteriaceae</taxon>
        <taxon>Microbacterium</taxon>
    </lineage>
</organism>
<proteinExistence type="predicted"/>
<dbReference type="EMBL" id="CP018762">
    <property type="protein sequence ID" value="APZ33037.1"/>
    <property type="molecule type" value="Genomic_DNA"/>
</dbReference>